<dbReference type="Proteomes" id="UP000284120">
    <property type="component" value="Unassembled WGS sequence"/>
</dbReference>
<evidence type="ECO:0000259" key="5">
    <source>
        <dbReference type="Pfam" id="PF14905"/>
    </source>
</evidence>
<keyword evidence="6" id="KW-0675">Receptor</keyword>
<organism evidence="6 7">
    <name type="scientific">Pedobacter chitinilyticus</name>
    <dbReference type="NCBI Taxonomy" id="2233776"/>
    <lineage>
        <taxon>Bacteria</taxon>
        <taxon>Pseudomonadati</taxon>
        <taxon>Bacteroidota</taxon>
        <taxon>Sphingobacteriia</taxon>
        <taxon>Sphingobacteriales</taxon>
        <taxon>Sphingobacteriaceae</taxon>
        <taxon>Pedobacter</taxon>
    </lineage>
</organism>
<protein>
    <submittedName>
        <fullName evidence="6">TonB-dependent receptor</fullName>
    </submittedName>
</protein>
<feature type="chain" id="PRO_5019268953" evidence="4">
    <location>
        <begin position="20"/>
        <end position="719"/>
    </location>
</feature>
<dbReference type="InterPro" id="IPR036942">
    <property type="entry name" value="Beta-barrel_TonB_sf"/>
</dbReference>
<reference evidence="6 7" key="1">
    <citation type="submission" date="2018-06" db="EMBL/GenBank/DDBJ databases">
        <title>Pedobacter endophyticus sp. nov., an endophytic bacterium isolated from a leaf of Triticum aestivum.</title>
        <authorList>
            <person name="Zhang L."/>
        </authorList>
    </citation>
    <scope>NUCLEOTIDE SEQUENCE [LARGE SCALE GENOMIC DNA]</scope>
    <source>
        <strain evidence="6 7">CM134L-2</strain>
    </source>
</reference>
<feature type="signal peptide" evidence="4">
    <location>
        <begin position="1"/>
        <end position="19"/>
    </location>
</feature>
<dbReference type="Pfam" id="PF14905">
    <property type="entry name" value="OMP_b-brl_3"/>
    <property type="match status" value="1"/>
</dbReference>
<dbReference type="RefSeq" id="WP_113645529.1">
    <property type="nucleotide sequence ID" value="NZ_QMHN01000001.1"/>
</dbReference>
<sequence length="719" mass="83892">MKLHITFTLSMLLPIIVWAQTPQKPKEKDTTIVLNAVSVSGKKPMLKRKADRLEFNIENTPLQNLNGWDILKNTPNVVVKNEELTIRGSSQILVTINDKRTMMTQEQLKMFLENMDGNNISSIEVITNPPAKYEAQGGAVLNIKMKQNKLLGYKGTLSSRYHQSIYAKGRLGLAQSFNTDKLQVSGNYDFVSGNYVRKNFDVVIFDNNNTRWESDMVRKSQSHQQHLYNFSSQYSLDSLTTFQLGFDGTFNPNLVGRYNVPTNIYNTLTNQLESNYVTLNQRDQRYGNFNAYLVLDKKFGNHNLTLSNNYSNNTHREDQDVATTLRFINQPEEYRRFANNSNQHIKLYATQLDYRLAENSFTLEGGLKYSYVNNRNDLRFLTDNGGSLIFDPTRSNLFNYEENIYAAYLSSEYKWKKWEMKLGLRSETTRINTDSDNPVAQNANTRTNIFPTFYLMHQLKEDQQLGFSYGKRISRPNYSFLNPSKSYYNLYAYFQGDANLQSTMFHNISLTYTLKDWNFETYYSYIKNPSMEISIQNPETFETKYHYTNIRKGEIIGMNFSKSFSITNLWKLNLFAMGEYNEDFFMGVDGQLYKNNVFFYNANLSTQITLDKAKTWDLSASYNYNSKSVQGSFTISPSQRTNIVLNKKMFNKRFETGLVLNDLFKTDKNTISTRYANQNQYFKDYRDTQYFMINLKFHFGNQKVKDAKAARKTDEQKRM</sequence>
<evidence type="ECO:0000313" key="7">
    <source>
        <dbReference type="Proteomes" id="UP000284120"/>
    </source>
</evidence>
<keyword evidence="7" id="KW-1185">Reference proteome</keyword>
<dbReference type="InterPro" id="IPR041700">
    <property type="entry name" value="OMP_b-brl_3"/>
</dbReference>
<dbReference type="PANTHER" id="PTHR40980:SF4">
    <property type="entry name" value="TONB-DEPENDENT RECEPTOR-LIKE BETA-BARREL DOMAIN-CONTAINING PROTEIN"/>
    <property type="match status" value="1"/>
</dbReference>
<dbReference type="Gene3D" id="2.40.170.20">
    <property type="entry name" value="TonB-dependent receptor, beta-barrel domain"/>
    <property type="match status" value="1"/>
</dbReference>
<keyword evidence="4" id="KW-0732">Signal</keyword>
<dbReference type="EMBL" id="SAYW01000001">
    <property type="protein sequence ID" value="RWU10033.1"/>
    <property type="molecule type" value="Genomic_DNA"/>
</dbReference>
<dbReference type="OrthoDB" id="606851at2"/>
<comment type="caution">
    <text evidence="6">The sequence shown here is derived from an EMBL/GenBank/DDBJ whole genome shotgun (WGS) entry which is preliminary data.</text>
</comment>
<evidence type="ECO:0000256" key="1">
    <source>
        <dbReference type="ARBA" id="ARBA00004442"/>
    </source>
</evidence>
<comment type="subcellular location">
    <subcellularLocation>
        <location evidence="1">Cell outer membrane</location>
    </subcellularLocation>
</comment>
<name>A0A443Z0E5_9SPHI</name>
<proteinExistence type="predicted"/>
<dbReference type="SUPFAM" id="SSF56935">
    <property type="entry name" value="Porins"/>
    <property type="match status" value="1"/>
</dbReference>
<keyword evidence="2" id="KW-0472">Membrane</keyword>
<keyword evidence="3" id="KW-0998">Cell outer membrane</keyword>
<evidence type="ECO:0000256" key="4">
    <source>
        <dbReference type="SAM" id="SignalP"/>
    </source>
</evidence>
<dbReference type="AlphaFoldDB" id="A0A443Z0E5"/>
<dbReference type="GO" id="GO:0009279">
    <property type="term" value="C:cell outer membrane"/>
    <property type="evidence" value="ECO:0007669"/>
    <property type="project" value="UniProtKB-SubCell"/>
</dbReference>
<evidence type="ECO:0000256" key="2">
    <source>
        <dbReference type="ARBA" id="ARBA00023136"/>
    </source>
</evidence>
<accession>A0A443Z0E5</accession>
<gene>
    <name evidence="6" type="ORF">DPV69_01425</name>
</gene>
<evidence type="ECO:0000313" key="6">
    <source>
        <dbReference type="EMBL" id="RWU10033.1"/>
    </source>
</evidence>
<feature type="domain" description="Outer membrane protein beta-barrel" evidence="5">
    <location>
        <begin position="301"/>
        <end position="696"/>
    </location>
</feature>
<evidence type="ECO:0000256" key="3">
    <source>
        <dbReference type="ARBA" id="ARBA00023237"/>
    </source>
</evidence>
<dbReference type="PANTHER" id="PTHR40980">
    <property type="entry name" value="PLUG DOMAIN-CONTAINING PROTEIN"/>
    <property type="match status" value="1"/>
</dbReference>